<dbReference type="PANTHER" id="PTHR12994:SF17">
    <property type="entry name" value="LD30995P"/>
    <property type="match status" value="1"/>
</dbReference>
<dbReference type="PANTHER" id="PTHR12994">
    <property type="entry name" value="SECERNIN"/>
    <property type="match status" value="1"/>
</dbReference>
<dbReference type="Pfam" id="PF03577">
    <property type="entry name" value="Peptidase_C69"/>
    <property type="match status" value="1"/>
</dbReference>
<sequence length="779" mass="84724">MRRHGLVAKTVAASAVTAALAFAAPIEALACTQVYVGSQLTASGDTIYGREEDYASRHVKVFGVQDETDGRTYISGESNFNRTVGHTYRYTYVRDTEADWGMDFPPYSEAGINENGVTCSATLTTDANDKVMAVDPATDNGIGEYNLADVVLGEATSARDGVEKLGKVMDEYGTAEHNQIWIGDNNEVWNFQQLSGHQWIAIKVADNVASVNPNIGYLRYKVNLDDQGTCLHSEGIEDVAKKADSYATFDDGSFDVATSYGDTNPGVHQMTRYAQGRAYLGAALGDSDFTVDGSGRVDSLSMDARQLFFTPGRSDYSLYDVQRLLAARGEGTQFDANKNTKLYAIGNNRGVESHLFQTRKGMSADIATIQWEALSRTEFSIYVPSYSALLTEVPTDVYSTYDGIDQSHTGKSERNDDVKAAMDTTTNGDNMDYVMMDLNTLAYNNRDKVGSGVAAYLKALQTEVNSQQEVVDAYMQSLPSDQRTDAANKAFDAVSHGVYEKAKALRTEVREYLKGDQSKEFAASDLSSDGTLKDPLQYAAKVVPPTITGQPASASYVQKDAATALSVDATDPAGTSLSYQWMKSTDGGKTWKKVATSDTYTPATTDEGEAQYKVVVTNEGGLTAESQVATISVSKPVVPAPAGSMYRLYNPNSGEHFYTASAYEAGSLVKAGWRYEGIGWMAPKTSKTPVYRLYNPNAGDHHYTTSAGEKDSLVKAGWNYEGIGWYSDDAQTVPVYREYNPNAKSGAHNFTTNKDEDTMLANAGWNQEGIAWYGVKAQN</sequence>
<dbReference type="GO" id="GO:0070004">
    <property type="term" value="F:cysteine-type exopeptidase activity"/>
    <property type="evidence" value="ECO:0007669"/>
    <property type="project" value="InterPro"/>
</dbReference>
<dbReference type="InterPro" id="IPR043708">
    <property type="entry name" value="DUF5648"/>
</dbReference>
<dbReference type="AlphaFoldDB" id="A0A6N7XB56"/>
<evidence type="ECO:0000256" key="1">
    <source>
        <dbReference type="SAM" id="SignalP"/>
    </source>
</evidence>
<keyword evidence="4" id="KW-1185">Reference proteome</keyword>
<dbReference type="RefSeq" id="WP_154433464.1">
    <property type="nucleotide sequence ID" value="NZ_VUNC01000001.1"/>
</dbReference>
<dbReference type="Proteomes" id="UP000469325">
    <property type="component" value="Unassembled WGS sequence"/>
</dbReference>
<proteinExistence type="predicted"/>
<name>A0A6N7XB56_9ACTN</name>
<evidence type="ECO:0000313" key="3">
    <source>
        <dbReference type="EMBL" id="MST71703.1"/>
    </source>
</evidence>
<keyword evidence="1" id="KW-0732">Signal</keyword>
<evidence type="ECO:0000313" key="4">
    <source>
        <dbReference type="Proteomes" id="UP000469325"/>
    </source>
</evidence>
<reference evidence="3 4" key="1">
    <citation type="submission" date="2019-08" db="EMBL/GenBank/DDBJ databases">
        <title>In-depth cultivation of the pig gut microbiome towards novel bacterial diversity and tailored functional studies.</title>
        <authorList>
            <person name="Wylensek D."/>
            <person name="Hitch T.C.A."/>
            <person name="Clavel T."/>
        </authorList>
    </citation>
    <scope>NUCLEOTIDE SEQUENCE [LARGE SCALE GENOMIC DNA]</scope>
    <source>
        <strain evidence="3 4">CA-Schmier-601-WT-1</strain>
    </source>
</reference>
<dbReference type="GO" id="GO:0006508">
    <property type="term" value="P:proteolysis"/>
    <property type="evidence" value="ECO:0007669"/>
    <property type="project" value="InterPro"/>
</dbReference>
<accession>A0A6N7XB56</accession>
<evidence type="ECO:0000259" key="2">
    <source>
        <dbReference type="Pfam" id="PF18885"/>
    </source>
</evidence>
<feature type="domain" description="DUF5648" evidence="2">
    <location>
        <begin position="645"/>
        <end position="774"/>
    </location>
</feature>
<feature type="chain" id="PRO_5039180410" evidence="1">
    <location>
        <begin position="24"/>
        <end position="779"/>
    </location>
</feature>
<dbReference type="Gene3D" id="2.60.40.2700">
    <property type="match status" value="1"/>
</dbReference>
<dbReference type="EMBL" id="VUNC01000001">
    <property type="protein sequence ID" value="MST71703.1"/>
    <property type="molecule type" value="Genomic_DNA"/>
</dbReference>
<feature type="signal peptide" evidence="1">
    <location>
        <begin position="1"/>
        <end position="23"/>
    </location>
</feature>
<dbReference type="GO" id="GO:0016805">
    <property type="term" value="F:dipeptidase activity"/>
    <property type="evidence" value="ECO:0007669"/>
    <property type="project" value="InterPro"/>
</dbReference>
<dbReference type="Pfam" id="PF18885">
    <property type="entry name" value="DUF5648"/>
    <property type="match status" value="1"/>
</dbReference>
<organism evidence="3 4">
    <name type="scientific">Olsenella porci</name>
    <dbReference type="NCBI Taxonomy" id="2652279"/>
    <lineage>
        <taxon>Bacteria</taxon>
        <taxon>Bacillati</taxon>
        <taxon>Actinomycetota</taxon>
        <taxon>Coriobacteriia</taxon>
        <taxon>Coriobacteriales</taxon>
        <taxon>Atopobiaceae</taxon>
        <taxon>Olsenella</taxon>
    </lineage>
</organism>
<protein>
    <submittedName>
        <fullName evidence="3">Peptidase U34 dipeptidase</fullName>
    </submittedName>
</protein>
<gene>
    <name evidence="3" type="ORF">FYJ68_01025</name>
</gene>
<comment type="caution">
    <text evidence="3">The sequence shown here is derived from an EMBL/GenBank/DDBJ whole genome shotgun (WGS) entry which is preliminary data.</text>
</comment>
<dbReference type="InterPro" id="IPR005322">
    <property type="entry name" value="Peptidase_C69"/>
</dbReference>